<sequence length="74" mass="8600">MSRLGQAVILYLKEGHNRLLSHMYTKFDIDNSAHMCTVPTKTAASTYFKTVLEYNILRDKVSDLGIQYIIKYNR</sequence>
<dbReference type="AlphaFoldDB" id="A0A0B6ZPV5"/>
<protein>
    <submittedName>
        <fullName evidence="1">Uncharacterized protein</fullName>
    </submittedName>
</protein>
<organism evidence="1">
    <name type="scientific">Arion vulgaris</name>
    <dbReference type="NCBI Taxonomy" id="1028688"/>
    <lineage>
        <taxon>Eukaryota</taxon>
        <taxon>Metazoa</taxon>
        <taxon>Spiralia</taxon>
        <taxon>Lophotrochozoa</taxon>
        <taxon>Mollusca</taxon>
        <taxon>Gastropoda</taxon>
        <taxon>Heterobranchia</taxon>
        <taxon>Euthyneura</taxon>
        <taxon>Panpulmonata</taxon>
        <taxon>Eupulmonata</taxon>
        <taxon>Stylommatophora</taxon>
        <taxon>Helicina</taxon>
        <taxon>Arionoidea</taxon>
        <taxon>Arionidae</taxon>
        <taxon>Arion</taxon>
    </lineage>
</organism>
<name>A0A0B6ZPV5_9EUPU</name>
<dbReference type="EMBL" id="HACG01023804">
    <property type="protein sequence ID" value="CEK70669.1"/>
    <property type="molecule type" value="Transcribed_RNA"/>
</dbReference>
<proteinExistence type="predicted"/>
<reference evidence="1" key="1">
    <citation type="submission" date="2014-12" db="EMBL/GenBank/DDBJ databases">
        <title>Insight into the proteome of Arion vulgaris.</title>
        <authorList>
            <person name="Aradska J."/>
            <person name="Bulat T."/>
            <person name="Smidak R."/>
            <person name="Sarate P."/>
            <person name="Gangsoo J."/>
            <person name="Sialana F."/>
            <person name="Bilban M."/>
            <person name="Lubec G."/>
        </authorList>
    </citation>
    <scope>NUCLEOTIDE SEQUENCE</scope>
    <source>
        <tissue evidence="1">Skin</tissue>
    </source>
</reference>
<gene>
    <name evidence="1" type="primary">ORF75173</name>
</gene>
<accession>A0A0B6ZPV5</accession>
<evidence type="ECO:0000313" key="1">
    <source>
        <dbReference type="EMBL" id="CEK70669.1"/>
    </source>
</evidence>